<dbReference type="EMBL" id="CP015108">
    <property type="protein sequence ID" value="ARF13830.1"/>
    <property type="molecule type" value="Genomic_DNA"/>
</dbReference>
<gene>
    <name evidence="2" type="ORF">SporoS204_06530</name>
</gene>
<evidence type="ECO:0000313" key="3">
    <source>
        <dbReference type="Proteomes" id="UP000192486"/>
    </source>
</evidence>
<keyword evidence="1" id="KW-1133">Transmembrane helix</keyword>
<proteinExistence type="predicted"/>
<keyword evidence="3" id="KW-1185">Reference proteome</keyword>
<evidence type="ECO:0000256" key="1">
    <source>
        <dbReference type="SAM" id="Phobius"/>
    </source>
</evidence>
<protein>
    <recommendedName>
        <fullName evidence="4">Nucleoside transporter/FeoB GTPase Gate domain-containing protein</fullName>
    </recommendedName>
</protein>
<organism evidence="2 3">
    <name type="scientific">Sporosarcina ureae</name>
    <dbReference type="NCBI Taxonomy" id="1571"/>
    <lineage>
        <taxon>Bacteria</taxon>
        <taxon>Bacillati</taxon>
        <taxon>Bacillota</taxon>
        <taxon>Bacilli</taxon>
        <taxon>Bacillales</taxon>
        <taxon>Caryophanaceae</taxon>
        <taxon>Sporosarcina</taxon>
    </lineage>
</organism>
<feature type="transmembrane region" description="Helical" evidence="1">
    <location>
        <begin position="77"/>
        <end position="104"/>
    </location>
</feature>
<dbReference type="Proteomes" id="UP000192486">
    <property type="component" value="Chromosome"/>
</dbReference>
<sequence>MERLGFTDGLIRLFVAVMKWLKINPSVMIPSVYNSLGDINAAGKISGPILVKAKATKEEQNIAIATMIQSPQSFATLVLGLIALSIFGIHAFPPVVFLIFNLFISLT</sequence>
<evidence type="ECO:0000313" key="2">
    <source>
        <dbReference type="EMBL" id="ARF13830.1"/>
    </source>
</evidence>
<keyword evidence="1" id="KW-0472">Membrane</keyword>
<evidence type="ECO:0008006" key="4">
    <source>
        <dbReference type="Google" id="ProtNLM"/>
    </source>
</evidence>
<name>A0ABN4YSK3_SPOUR</name>
<keyword evidence="1" id="KW-0812">Transmembrane</keyword>
<reference evidence="2 3" key="1">
    <citation type="submission" date="2016-04" db="EMBL/GenBank/DDBJ databases">
        <title>Comparative Genomics and Epigenetics of Sporosarcina ureae.</title>
        <authorList>
            <person name="Oliver A.S."/>
            <person name="Cooper K.K."/>
        </authorList>
    </citation>
    <scope>NUCLEOTIDE SEQUENCE [LARGE SCALE GENOMIC DNA]</scope>
    <source>
        <strain evidence="2 3">S204</strain>
    </source>
</reference>
<accession>A0ABN4YSK3</accession>